<organism evidence="2 3">
    <name type="scientific">Clohesyomyces aquaticus</name>
    <dbReference type="NCBI Taxonomy" id="1231657"/>
    <lineage>
        <taxon>Eukaryota</taxon>
        <taxon>Fungi</taxon>
        <taxon>Dikarya</taxon>
        <taxon>Ascomycota</taxon>
        <taxon>Pezizomycotina</taxon>
        <taxon>Dothideomycetes</taxon>
        <taxon>Pleosporomycetidae</taxon>
        <taxon>Pleosporales</taxon>
        <taxon>Lindgomycetaceae</taxon>
        <taxon>Clohesyomyces</taxon>
    </lineage>
</organism>
<dbReference type="EMBL" id="MCFA01000302">
    <property type="protein sequence ID" value="ORX94674.1"/>
    <property type="molecule type" value="Genomic_DNA"/>
</dbReference>
<dbReference type="AlphaFoldDB" id="A0A1Y1YAN5"/>
<dbReference type="Proteomes" id="UP000193144">
    <property type="component" value="Unassembled WGS sequence"/>
</dbReference>
<proteinExistence type="predicted"/>
<gene>
    <name evidence="2" type="ORF">BCR34DRAFT_579817</name>
</gene>
<evidence type="ECO:0008006" key="4">
    <source>
        <dbReference type="Google" id="ProtNLM"/>
    </source>
</evidence>
<sequence>MKMSLLLAMLALSRGAVSVVTAFNITAISAANNASRLECWQLAAPPISGRGAVNFALGDFDQAFVGIIPPNTTAGTINNAEQVQYSLIMAGLAHISTPYSGLPAHLNDVWIKGGRYGMLIAADLKEVAAKGHITTFPGQERTIIAQFPYAGNKVPEHCVLHAGPCTDLDLLEL</sequence>
<keyword evidence="1" id="KW-0732">Signal</keyword>
<evidence type="ECO:0000313" key="2">
    <source>
        <dbReference type="EMBL" id="ORX94674.1"/>
    </source>
</evidence>
<name>A0A1Y1YAN5_9PLEO</name>
<feature type="chain" id="PRO_5012192226" description="Small secreted protein" evidence="1">
    <location>
        <begin position="19"/>
        <end position="173"/>
    </location>
</feature>
<protein>
    <recommendedName>
        <fullName evidence="4">Small secreted protein</fullName>
    </recommendedName>
</protein>
<dbReference type="OrthoDB" id="3223416at2759"/>
<keyword evidence="3" id="KW-1185">Reference proteome</keyword>
<comment type="caution">
    <text evidence="2">The sequence shown here is derived from an EMBL/GenBank/DDBJ whole genome shotgun (WGS) entry which is preliminary data.</text>
</comment>
<feature type="signal peptide" evidence="1">
    <location>
        <begin position="1"/>
        <end position="18"/>
    </location>
</feature>
<evidence type="ECO:0000256" key="1">
    <source>
        <dbReference type="SAM" id="SignalP"/>
    </source>
</evidence>
<evidence type="ECO:0000313" key="3">
    <source>
        <dbReference type="Proteomes" id="UP000193144"/>
    </source>
</evidence>
<accession>A0A1Y1YAN5</accession>
<reference evidence="2 3" key="1">
    <citation type="submission" date="2016-07" db="EMBL/GenBank/DDBJ databases">
        <title>Pervasive Adenine N6-methylation of Active Genes in Fungi.</title>
        <authorList>
            <consortium name="DOE Joint Genome Institute"/>
            <person name="Mondo S.J."/>
            <person name="Dannebaum R.O."/>
            <person name="Kuo R.C."/>
            <person name="Labutti K."/>
            <person name="Haridas S."/>
            <person name="Kuo A."/>
            <person name="Salamov A."/>
            <person name="Ahrendt S.R."/>
            <person name="Lipzen A."/>
            <person name="Sullivan W."/>
            <person name="Andreopoulos W.B."/>
            <person name="Clum A."/>
            <person name="Lindquist E."/>
            <person name="Daum C."/>
            <person name="Ramamoorthy G.K."/>
            <person name="Gryganskyi A."/>
            <person name="Culley D."/>
            <person name="Magnuson J.K."/>
            <person name="James T.Y."/>
            <person name="O'Malley M.A."/>
            <person name="Stajich J.E."/>
            <person name="Spatafora J.W."/>
            <person name="Visel A."/>
            <person name="Grigoriev I.V."/>
        </authorList>
    </citation>
    <scope>NUCLEOTIDE SEQUENCE [LARGE SCALE GENOMIC DNA]</scope>
    <source>
        <strain evidence="2 3">CBS 115471</strain>
    </source>
</reference>